<evidence type="ECO:0000256" key="2">
    <source>
        <dbReference type="SAM" id="Phobius"/>
    </source>
</evidence>
<keyword evidence="2" id="KW-0812">Transmembrane</keyword>
<proteinExistence type="predicted"/>
<dbReference type="VEuPathDB" id="FungiDB:F4678DRAFT_458765"/>
<feature type="transmembrane region" description="Helical" evidence="2">
    <location>
        <begin position="165"/>
        <end position="189"/>
    </location>
</feature>
<dbReference type="EMBL" id="JANPWZ010001787">
    <property type="protein sequence ID" value="KAJ3563251.1"/>
    <property type="molecule type" value="Genomic_DNA"/>
</dbReference>
<feature type="compositionally biased region" description="Low complexity" evidence="1">
    <location>
        <begin position="128"/>
        <end position="162"/>
    </location>
</feature>
<name>A0A9W8N927_9PEZI</name>
<feature type="compositionally biased region" description="Polar residues" evidence="1">
    <location>
        <begin position="262"/>
        <end position="278"/>
    </location>
</feature>
<evidence type="ECO:0000313" key="3">
    <source>
        <dbReference type="EMBL" id="KAJ3563251.1"/>
    </source>
</evidence>
<reference evidence="3" key="1">
    <citation type="submission" date="2022-07" db="EMBL/GenBank/DDBJ databases">
        <title>Genome Sequence of Xylaria arbuscula.</title>
        <authorList>
            <person name="Buettner E."/>
        </authorList>
    </citation>
    <scope>NUCLEOTIDE SEQUENCE</scope>
    <source>
        <strain evidence="3">VT107</strain>
    </source>
</reference>
<sequence>MVTSEDPRTKFGLTCPVNGHFYICQDSSTKFIGCCNVDPCTQELDGECPESQLYNSSYSASSGVQFLPQGCADYSNGSNWYTCDHAVPPFLGCCLNNPCNDGCLEGNLVAATLSDDPENASQLIVPDTTATTATSPTSSGTGSSMMPAGTGSSNPSPSSDNGSRAGLIAGVSVAGVVVLLLVIAAYLWYRRRERARQKSDYALGLTHDDPSNSGQPNGYFQSPTPAEKNAFLSPSSNRLSHDPRTALSSPSISENHYDPHTSFVSELEGSSGTHSALYSSPRDTHNGFGGRS</sequence>
<dbReference type="Proteomes" id="UP001148614">
    <property type="component" value="Unassembled WGS sequence"/>
</dbReference>
<feature type="region of interest" description="Disordered" evidence="1">
    <location>
        <begin position="203"/>
        <end position="292"/>
    </location>
</feature>
<evidence type="ECO:0000256" key="1">
    <source>
        <dbReference type="SAM" id="MobiDB-lite"/>
    </source>
</evidence>
<comment type="caution">
    <text evidence="3">The sequence shown here is derived from an EMBL/GenBank/DDBJ whole genome shotgun (WGS) entry which is preliminary data.</text>
</comment>
<evidence type="ECO:0000313" key="4">
    <source>
        <dbReference type="Proteomes" id="UP001148614"/>
    </source>
</evidence>
<keyword evidence="4" id="KW-1185">Reference proteome</keyword>
<feature type="region of interest" description="Disordered" evidence="1">
    <location>
        <begin position="123"/>
        <end position="162"/>
    </location>
</feature>
<keyword evidence="2" id="KW-0472">Membrane</keyword>
<protein>
    <submittedName>
        <fullName evidence="3">Uncharacterized protein</fullName>
    </submittedName>
</protein>
<gene>
    <name evidence="3" type="ORF">NPX13_g8267</name>
</gene>
<feature type="compositionally biased region" description="Polar residues" evidence="1">
    <location>
        <begin position="211"/>
        <end position="224"/>
    </location>
</feature>
<accession>A0A9W8N927</accession>
<keyword evidence="2" id="KW-1133">Transmembrane helix</keyword>
<organism evidence="3 4">
    <name type="scientific">Xylaria arbuscula</name>
    <dbReference type="NCBI Taxonomy" id="114810"/>
    <lineage>
        <taxon>Eukaryota</taxon>
        <taxon>Fungi</taxon>
        <taxon>Dikarya</taxon>
        <taxon>Ascomycota</taxon>
        <taxon>Pezizomycotina</taxon>
        <taxon>Sordariomycetes</taxon>
        <taxon>Xylariomycetidae</taxon>
        <taxon>Xylariales</taxon>
        <taxon>Xylariaceae</taxon>
        <taxon>Xylaria</taxon>
    </lineage>
</organism>
<dbReference type="AlphaFoldDB" id="A0A9W8N927"/>